<evidence type="ECO:0000256" key="9">
    <source>
        <dbReference type="ARBA" id="ARBA00023002"/>
    </source>
</evidence>
<dbReference type="PRINTS" id="PR00411">
    <property type="entry name" value="PNDRDTASEI"/>
</dbReference>
<feature type="binding site" evidence="15">
    <location>
        <position position="412"/>
    </location>
    <ligand>
        <name>FAD</name>
        <dbReference type="ChEBI" id="CHEBI:57692"/>
    </ligand>
</feature>
<feature type="binding site" evidence="15">
    <location>
        <begin position="279"/>
        <end position="286"/>
    </location>
    <ligand>
        <name>NAD(+)</name>
        <dbReference type="ChEBI" id="CHEBI:57540"/>
    </ligand>
</feature>
<dbReference type="PIRSF" id="PIRSF000350">
    <property type="entry name" value="Mercury_reductase_MerA"/>
    <property type="match status" value="1"/>
</dbReference>
<keyword evidence="12 17" id="KW-0676">Redox-active center</keyword>
<dbReference type="RefSeq" id="WP_005396759.1">
    <property type="nucleotide sequence ID" value="NZ_JH601088.1"/>
</dbReference>
<dbReference type="PROSITE" id="PS00076">
    <property type="entry name" value="PYRIDINE_REDOX_1"/>
    <property type="match status" value="1"/>
</dbReference>
<comment type="similarity">
    <text evidence="2 17">Belongs to the class-I pyridine nucleotide-disulfide oxidoreductase family.</text>
</comment>
<reference evidence="19 20" key="1">
    <citation type="submission" date="2012-01" db="EMBL/GenBank/DDBJ databases">
        <title>The Genome Sequence of Helcococcus kunzii ATCC 51366.</title>
        <authorList>
            <consortium name="The Broad Institute Genome Sequencing Platform"/>
            <person name="Earl A."/>
            <person name="Ward D."/>
            <person name="Feldgarden M."/>
            <person name="Gevers D."/>
            <person name="Huys G."/>
            <person name="Young S.K."/>
            <person name="Zeng Q."/>
            <person name="Gargeya S."/>
            <person name="Fitzgerald M."/>
            <person name="Haas B."/>
            <person name="Abouelleil A."/>
            <person name="Alvarado L."/>
            <person name="Arachchi H.M."/>
            <person name="Berlin A."/>
            <person name="Chapman S.B."/>
            <person name="Gearin G."/>
            <person name="Goldberg J."/>
            <person name="Griggs A."/>
            <person name="Gujja S."/>
            <person name="Hansen M."/>
            <person name="Heiman D."/>
            <person name="Howarth C."/>
            <person name="Larimer J."/>
            <person name="Lui A."/>
            <person name="MacDonald P.J.P."/>
            <person name="McCowen C."/>
            <person name="Montmayeur A."/>
            <person name="Murphy C."/>
            <person name="Neiman D."/>
            <person name="Pearson M."/>
            <person name="Priest M."/>
            <person name="Roberts A."/>
            <person name="Saif S."/>
            <person name="Shea T."/>
            <person name="Sisk P."/>
            <person name="Stolte C."/>
            <person name="Sykes S."/>
            <person name="Wortman J."/>
            <person name="Nusbaum C."/>
            <person name="Birren B."/>
        </authorList>
    </citation>
    <scope>NUCLEOTIDE SEQUENCE [LARGE SCALE GENOMIC DNA]</scope>
    <source>
        <strain evidence="19 20">ATCC 51366</strain>
    </source>
</reference>
<feature type="binding site" evidence="15">
    <location>
        <position position="302"/>
    </location>
    <ligand>
        <name>NAD(+)</name>
        <dbReference type="ChEBI" id="CHEBI:57540"/>
    </ligand>
</feature>
<comment type="catalytic activity">
    <reaction evidence="13 17">
        <text>N(6)-[(R)-dihydrolipoyl]-L-lysyl-[protein] + NAD(+) = N(6)-[(R)-lipoyl]-L-lysyl-[protein] + NADH + H(+)</text>
        <dbReference type="Rhea" id="RHEA:15045"/>
        <dbReference type="Rhea" id="RHEA-COMP:10474"/>
        <dbReference type="Rhea" id="RHEA-COMP:10475"/>
        <dbReference type="ChEBI" id="CHEBI:15378"/>
        <dbReference type="ChEBI" id="CHEBI:57540"/>
        <dbReference type="ChEBI" id="CHEBI:57945"/>
        <dbReference type="ChEBI" id="CHEBI:83099"/>
        <dbReference type="ChEBI" id="CHEBI:83100"/>
        <dbReference type="EC" id="1.8.1.4"/>
    </reaction>
</comment>
<dbReference type="InterPro" id="IPR001100">
    <property type="entry name" value="Pyr_nuc-diS_OxRdtase"/>
</dbReference>
<dbReference type="PRINTS" id="PR00368">
    <property type="entry name" value="FADPNR"/>
</dbReference>
<dbReference type="GeneID" id="96998042"/>
<dbReference type="PATRIC" id="fig|883114.3.peg.13"/>
<evidence type="ECO:0000256" key="5">
    <source>
        <dbReference type="ARBA" id="ARBA00022490"/>
    </source>
</evidence>
<dbReference type="Gene3D" id="3.30.390.30">
    <property type="match status" value="1"/>
</dbReference>
<dbReference type="STRING" id="883114.HMPREF9709_00013"/>
<feature type="binding site" evidence="15">
    <location>
        <begin position="242"/>
        <end position="244"/>
    </location>
    <ligand>
        <name>FAD</name>
        <dbReference type="ChEBI" id="CHEBI:57692"/>
    </ligand>
</feature>
<evidence type="ECO:0000256" key="17">
    <source>
        <dbReference type="RuleBase" id="RU003692"/>
    </source>
</evidence>
<comment type="cofactor">
    <cofactor evidence="15 17">
        <name>FAD</name>
        <dbReference type="ChEBI" id="CHEBI:57692"/>
    </cofactor>
    <text evidence="15 17">Binds 1 FAD per subunit.</text>
</comment>
<feature type="domain" description="Lipoyl-binding" evidence="18">
    <location>
        <begin position="1"/>
        <end position="75"/>
    </location>
</feature>
<evidence type="ECO:0000256" key="2">
    <source>
        <dbReference type="ARBA" id="ARBA00007532"/>
    </source>
</evidence>
<name>H3NL02_9FIRM</name>
<dbReference type="SUPFAM" id="SSF55424">
    <property type="entry name" value="FAD/NAD-linked reductases, dimerisation (C-terminal) domain"/>
    <property type="match status" value="1"/>
</dbReference>
<evidence type="ECO:0000256" key="7">
    <source>
        <dbReference type="ARBA" id="ARBA00022823"/>
    </source>
</evidence>
<evidence type="ECO:0000313" key="20">
    <source>
        <dbReference type="Proteomes" id="UP000004191"/>
    </source>
</evidence>
<evidence type="ECO:0000256" key="10">
    <source>
        <dbReference type="ARBA" id="ARBA00023027"/>
    </source>
</evidence>
<dbReference type="InterPro" id="IPR011053">
    <property type="entry name" value="Single_hybrid_motif"/>
</dbReference>
<dbReference type="NCBIfam" id="TIGR01350">
    <property type="entry name" value="lipoamide_DH"/>
    <property type="match status" value="1"/>
</dbReference>
<evidence type="ECO:0000259" key="18">
    <source>
        <dbReference type="PROSITE" id="PS50968"/>
    </source>
</evidence>
<comment type="subcellular location">
    <subcellularLocation>
        <location evidence="1">Cytoplasm</location>
    </subcellularLocation>
</comment>
<sequence>MLEIKMPVIPGTKPNIVGKIDYSVGDKIDKDEVLFTVETSKGNRQIKSKEAGIIKELLVEEGQTVKANDVLVIVEEDGGEDKHSDQKEENISEEKVLEVNIGETEVEKDLLVIGAGPGGYVAAIYAAKRGVNVALIEKESLGGTCLNVGCIPTKSLVQTADHFESLGKMKKFGIEIGADSSIDMKKVLERKENVVSTLISGIEFLIKKNKIQLIRGNASFIDDKTVKVNETVIKARKIIIATGSIPAKINVKGNDLDGVMDSTDALNLKKIPDSLTIIGGGVIGLEFAFIYNAFGSDVKLIEYQDGLLPMFDREVAEEIEHIATEKGIKVMTSSKVKEISETVEGDLIVSFEKDGKILSTVSNKILMATGRKANTAGLGLGNTSVNVDEKSGNIPVSEYKQTNVENIYAIGDVSSNLKLAHVASHEGMIAVDHILGEKRVLDERTIPSVVYTNPEIAIVGYSEEDLKEKKIEYKSSRFDFVANGKALTMDQNRGFVKVLADKDGKILGAAIIGPDASSLISSLTIAIKNNVNVEQLTHTVFAHPTTSEVIHEACLDLIGRGVHQ</sequence>
<accession>H3NL02</accession>
<keyword evidence="9 17" id="KW-0560">Oxidoreductase</keyword>
<dbReference type="Pfam" id="PF07992">
    <property type="entry name" value="Pyr_redox_2"/>
    <property type="match status" value="1"/>
</dbReference>
<feature type="disulfide bond" description="Redox-active" evidence="16">
    <location>
        <begin position="145"/>
        <end position="150"/>
    </location>
</feature>
<dbReference type="InterPro" id="IPR003016">
    <property type="entry name" value="2-oxoA_DH_lipoyl-BS"/>
</dbReference>
<dbReference type="PROSITE" id="PS00189">
    <property type="entry name" value="LIPOYL"/>
    <property type="match status" value="1"/>
</dbReference>
<evidence type="ECO:0000256" key="15">
    <source>
        <dbReference type="PIRSR" id="PIRSR000350-3"/>
    </source>
</evidence>
<dbReference type="GO" id="GO:0005737">
    <property type="term" value="C:cytoplasm"/>
    <property type="evidence" value="ECO:0007669"/>
    <property type="project" value="UniProtKB-SubCell"/>
</dbReference>
<feature type="binding site" evidence="15">
    <location>
        <position position="154"/>
    </location>
    <ligand>
        <name>FAD</name>
        <dbReference type="ChEBI" id="CHEBI:57692"/>
    </ligand>
</feature>
<keyword evidence="7" id="KW-0450">Lipoyl</keyword>
<dbReference type="InterPro" id="IPR006258">
    <property type="entry name" value="Lipoamide_DH"/>
</dbReference>
<proteinExistence type="inferred from homology"/>
<dbReference type="FunFam" id="3.30.390.30:FF:000001">
    <property type="entry name" value="Dihydrolipoyl dehydrogenase"/>
    <property type="match status" value="1"/>
</dbReference>
<dbReference type="Proteomes" id="UP000004191">
    <property type="component" value="Unassembled WGS sequence"/>
</dbReference>
<evidence type="ECO:0000256" key="14">
    <source>
        <dbReference type="PIRSR" id="PIRSR000350-2"/>
    </source>
</evidence>
<dbReference type="InterPro" id="IPR036188">
    <property type="entry name" value="FAD/NAD-bd_sf"/>
</dbReference>
<gene>
    <name evidence="19" type="ORF">HMPREF9709_00013</name>
</gene>
<dbReference type="EC" id="1.8.1.4" evidence="3 17"/>
<keyword evidence="20" id="KW-1185">Reference proteome</keyword>
<evidence type="ECO:0000313" key="19">
    <source>
        <dbReference type="EMBL" id="EHR36426.1"/>
    </source>
</evidence>
<dbReference type="Gene3D" id="3.50.50.60">
    <property type="entry name" value="FAD/NAD(P)-binding domain"/>
    <property type="match status" value="2"/>
</dbReference>
<dbReference type="InterPro" id="IPR012999">
    <property type="entry name" value="Pyr_OxRdtase_I_AS"/>
</dbReference>
<evidence type="ECO:0000256" key="6">
    <source>
        <dbReference type="ARBA" id="ARBA00022630"/>
    </source>
</evidence>
<dbReference type="Pfam" id="PF00364">
    <property type="entry name" value="Biotin_lipoyl"/>
    <property type="match status" value="1"/>
</dbReference>
<dbReference type="HOGENOM" id="CLU_016755_0_3_9"/>
<dbReference type="CDD" id="cd06849">
    <property type="entry name" value="lipoyl_domain"/>
    <property type="match status" value="1"/>
</dbReference>
<dbReference type="EMBL" id="AGEI01000001">
    <property type="protein sequence ID" value="EHR36426.1"/>
    <property type="molecule type" value="Genomic_DNA"/>
</dbReference>
<dbReference type="InterPro" id="IPR016156">
    <property type="entry name" value="FAD/NAD-linked_Rdtase_dimer_sf"/>
</dbReference>
<evidence type="ECO:0000256" key="16">
    <source>
        <dbReference type="PIRSR" id="PIRSR000350-4"/>
    </source>
</evidence>
<dbReference type="PANTHER" id="PTHR22912">
    <property type="entry name" value="DISULFIDE OXIDOREDUCTASE"/>
    <property type="match status" value="1"/>
</dbReference>
<dbReference type="eggNOG" id="COG1249">
    <property type="taxonomic scope" value="Bacteria"/>
</dbReference>
<keyword evidence="8 15" id="KW-0274">FAD</keyword>
<evidence type="ECO:0000256" key="8">
    <source>
        <dbReference type="ARBA" id="ARBA00022827"/>
    </source>
</evidence>
<dbReference type="OrthoDB" id="9800167at2"/>
<dbReference type="SUPFAM" id="SSF51230">
    <property type="entry name" value="Single hybrid motif"/>
    <property type="match status" value="1"/>
</dbReference>
<dbReference type="GO" id="GO:0050660">
    <property type="term" value="F:flavin adenine dinucleotide binding"/>
    <property type="evidence" value="ECO:0007669"/>
    <property type="project" value="InterPro"/>
</dbReference>
<dbReference type="InterPro" id="IPR050151">
    <property type="entry name" value="Class-I_Pyr_Nuc-Dis_Oxidored"/>
</dbReference>
<dbReference type="InterPro" id="IPR000089">
    <property type="entry name" value="Biotin_lipoyl"/>
</dbReference>
<comment type="miscellaneous">
    <text evidence="17">The active site is a redox-active disulfide bond.</text>
</comment>
<organism evidence="19 20">
    <name type="scientific">Helcococcus kunzii ATCC 51366</name>
    <dbReference type="NCBI Taxonomy" id="883114"/>
    <lineage>
        <taxon>Bacteria</taxon>
        <taxon>Bacillati</taxon>
        <taxon>Bacillota</taxon>
        <taxon>Tissierellia</taxon>
        <taxon>Tissierellales</taxon>
        <taxon>Peptoniphilaceae</taxon>
        <taxon>Helcococcus</taxon>
    </lineage>
</organism>
<evidence type="ECO:0000256" key="11">
    <source>
        <dbReference type="ARBA" id="ARBA00023157"/>
    </source>
</evidence>
<dbReference type="SUPFAM" id="SSF51905">
    <property type="entry name" value="FAD/NAD(P)-binding domain"/>
    <property type="match status" value="1"/>
</dbReference>
<keyword evidence="5" id="KW-0963">Cytoplasm</keyword>
<feature type="binding site" evidence="15">
    <location>
        <position position="370"/>
    </location>
    <ligand>
        <name>NAD(+)</name>
        <dbReference type="ChEBI" id="CHEBI:57540"/>
    </ligand>
</feature>
<dbReference type="Gene3D" id="2.40.50.100">
    <property type="match status" value="1"/>
</dbReference>
<comment type="caution">
    <text evidence="19">The sequence shown here is derived from an EMBL/GenBank/DDBJ whole genome shotgun (WGS) entry which is preliminary data.</text>
</comment>
<dbReference type="GO" id="GO:0006103">
    <property type="term" value="P:2-oxoglutarate metabolic process"/>
    <property type="evidence" value="ECO:0007669"/>
    <property type="project" value="TreeGrafter"/>
</dbReference>
<keyword evidence="6 17" id="KW-0285">Flavoprotein</keyword>
<keyword evidence="11" id="KW-1015">Disulfide bond</keyword>
<evidence type="ECO:0000256" key="3">
    <source>
        <dbReference type="ARBA" id="ARBA00012608"/>
    </source>
</evidence>
<dbReference type="InterPro" id="IPR023753">
    <property type="entry name" value="FAD/NAD-binding_dom"/>
</dbReference>
<dbReference type="PROSITE" id="PS50968">
    <property type="entry name" value="BIOTINYL_LIPOYL"/>
    <property type="match status" value="1"/>
</dbReference>
<evidence type="ECO:0000256" key="13">
    <source>
        <dbReference type="ARBA" id="ARBA00049187"/>
    </source>
</evidence>
<feature type="active site" description="Proton acceptor" evidence="14">
    <location>
        <position position="543"/>
    </location>
</feature>
<dbReference type="InterPro" id="IPR004099">
    <property type="entry name" value="Pyr_nucl-diS_OxRdtase_dimer"/>
</dbReference>
<evidence type="ECO:0000256" key="12">
    <source>
        <dbReference type="ARBA" id="ARBA00023284"/>
    </source>
</evidence>
<protein>
    <recommendedName>
        <fullName evidence="4 17">Dihydrolipoyl dehydrogenase</fullName>
        <ecNumber evidence="3 17">1.8.1.4</ecNumber>
    </recommendedName>
</protein>
<evidence type="ECO:0000256" key="1">
    <source>
        <dbReference type="ARBA" id="ARBA00004496"/>
    </source>
</evidence>
<evidence type="ECO:0000256" key="4">
    <source>
        <dbReference type="ARBA" id="ARBA00016961"/>
    </source>
</evidence>
<dbReference type="AlphaFoldDB" id="H3NL02"/>
<keyword evidence="10 15" id="KW-0520">NAD</keyword>
<dbReference type="PANTHER" id="PTHR22912:SF217">
    <property type="entry name" value="DIHYDROLIPOYL DEHYDROGENASE"/>
    <property type="match status" value="1"/>
</dbReference>
<keyword evidence="15" id="KW-0547">Nucleotide-binding</keyword>
<dbReference type="GO" id="GO:0004148">
    <property type="term" value="F:dihydrolipoyl dehydrogenase (NADH) activity"/>
    <property type="evidence" value="ECO:0007669"/>
    <property type="project" value="UniProtKB-EC"/>
</dbReference>
<dbReference type="Pfam" id="PF02852">
    <property type="entry name" value="Pyr_redox_dim"/>
    <property type="match status" value="1"/>
</dbReference>